<feature type="domain" description="CRAL-TRIO" evidence="1">
    <location>
        <begin position="74"/>
        <end position="246"/>
    </location>
</feature>
<dbReference type="InterPro" id="IPR036865">
    <property type="entry name" value="CRAL-TRIO_dom_sf"/>
</dbReference>
<keyword evidence="3" id="KW-1185">Reference proteome</keyword>
<comment type="caution">
    <text evidence="2">The sequence shown here is derived from an EMBL/GenBank/DDBJ whole genome shotgun (WGS) entry which is preliminary data.</text>
</comment>
<dbReference type="PROSITE" id="PS50191">
    <property type="entry name" value="CRAL_TRIO"/>
    <property type="match status" value="1"/>
</dbReference>
<dbReference type="PANTHER" id="PTHR45657">
    <property type="entry name" value="CRAL-TRIO DOMAIN-CONTAINING PROTEIN YKL091C-RELATED"/>
    <property type="match status" value="1"/>
</dbReference>
<dbReference type="PANTHER" id="PTHR45657:SF1">
    <property type="entry name" value="CRAL-TRIO DOMAIN-CONTAINING PROTEIN YKL091C-RELATED"/>
    <property type="match status" value="1"/>
</dbReference>
<gene>
    <name evidence="2" type="ORF">CTAYLR_002220</name>
</gene>
<dbReference type="SUPFAM" id="SSF52087">
    <property type="entry name" value="CRAL/TRIO domain"/>
    <property type="match status" value="1"/>
</dbReference>
<dbReference type="EMBL" id="JAQMWT010000028">
    <property type="protein sequence ID" value="KAJ8613524.1"/>
    <property type="molecule type" value="Genomic_DNA"/>
</dbReference>
<dbReference type="InterPro" id="IPR001251">
    <property type="entry name" value="CRAL-TRIO_dom"/>
</dbReference>
<dbReference type="Gene3D" id="3.40.525.10">
    <property type="entry name" value="CRAL-TRIO lipid binding domain"/>
    <property type="match status" value="1"/>
</dbReference>
<organism evidence="2 3">
    <name type="scientific">Chrysophaeum taylorii</name>
    <dbReference type="NCBI Taxonomy" id="2483200"/>
    <lineage>
        <taxon>Eukaryota</taxon>
        <taxon>Sar</taxon>
        <taxon>Stramenopiles</taxon>
        <taxon>Ochrophyta</taxon>
        <taxon>Pelagophyceae</taxon>
        <taxon>Pelagomonadales</taxon>
        <taxon>Pelagomonadaceae</taxon>
        <taxon>Chrysophaeum</taxon>
    </lineage>
</organism>
<protein>
    <recommendedName>
        <fullName evidence="1">CRAL-TRIO domain-containing protein</fullName>
    </recommendedName>
</protein>
<evidence type="ECO:0000313" key="3">
    <source>
        <dbReference type="Proteomes" id="UP001230188"/>
    </source>
</evidence>
<name>A0AAD7XN75_9STRA</name>
<sequence length="303" mass="34721">MDLTTLREVSSTWRREVKSSGLVRSLLTKKRVKGVPALYVEECGPQEAARRWEQTVAFRKEHGIDEILEEPQPDFEAIKRTYPHFLRGRTSDGSVLVVEQLGKLDISQLPATADVTRHFCWIHEYLARRYDGEDTRILSVVDVSGLEWSQLVSSKALQLLRAATAVQDKLVPFRTRHLIIANAPSWFAAAFRILPLPANLKRKVRVVDDFSGVFSGDRLPTTHELENHPDELELREAVQRDGTFSEQEDEEADDDDDDFFSTADSEDAFFLDARAHLRPGELDEEEESPDDHASLWWFQRIFS</sequence>
<reference evidence="2" key="1">
    <citation type="submission" date="2023-01" db="EMBL/GenBank/DDBJ databases">
        <title>Metagenome sequencing of chrysophaentin producing Chrysophaeum taylorii.</title>
        <authorList>
            <person name="Davison J."/>
            <person name="Bewley C."/>
        </authorList>
    </citation>
    <scope>NUCLEOTIDE SEQUENCE</scope>
    <source>
        <strain evidence="2">NIES-1699</strain>
    </source>
</reference>
<dbReference type="Pfam" id="PF00650">
    <property type="entry name" value="CRAL_TRIO"/>
    <property type="match status" value="1"/>
</dbReference>
<dbReference type="CDD" id="cd00170">
    <property type="entry name" value="SEC14"/>
    <property type="match status" value="1"/>
</dbReference>
<dbReference type="InterPro" id="IPR051026">
    <property type="entry name" value="PI/PC_transfer"/>
</dbReference>
<evidence type="ECO:0000313" key="2">
    <source>
        <dbReference type="EMBL" id="KAJ8613524.1"/>
    </source>
</evidence>
<accession>A0AAD7XN75</accession>
<dbReference type="Proteomes" id="UP001230188">
    <property type="component" value="Unassembled WGS sequence"/>
</dbReference>
<evidence type="ECO:0000259" key="1">
    <source>
        <dbReference type="PROSITE" id="PS50191"/>
    </source>
</evidence>
<dbReference type="AlphaFoldDB" id="A0AAD7XN75"/>
<proteinExistence type="predicted"/>